<organism evidence="1 2">
    <name type="scientific">Microbispora hainanensis</name>
    <dbReference type="NCBI Taxonomy" id="568844"/>
    <lineage>
        <taxon>Bacteria</taxon>
        <taxon>Bacillati</taxon>
        <taxon>Actinomycetota</taxon>
        <taxon>Actinomycetes</taxon>
        <taxon>Streptosporangiales</taxon>
        <taxon>Streptosporangiaceae</taxon>
        <taxon>Microbispora</taxon>
    </lineage>
</organism>
<reference evidence="1 2" key="1">
    <citation type="submission" date="2019-07" db="EMBL/GenBank/DDBJ databases">
        <title>Microbispora hainanensis DSM 45428.</title>
        <authorList>
            <person name="Thawai C."/>
        </authorList>
    </citation>
    <scope>NUCLEOTIDE SEQUENCE [LARGE SCALE GENOMIC DNA]</scope>
    <source>
        <strain evidence="1 2">DSM 45428</strain>
    </source>
</reference>
<dbReference type="Gene3D" id="3.40.30.10">
    <property type="entry name" value="Glutaredoxin"/>
    <property type="match status" value="1"/>
</dbReference>
<dbReference type="EMBL" id="VIRM01000005">
    <property type="protein sequence ID" value="TQS22901.1"/>
    <property type="molecule type" value="Genomic_DNA"/>
</dbReference>
<comment type="caution">
    <text evidence="1">The sequence shown here is derived from an EMBL/GenBank/DDBJ whole genome shotgun (WGS) entry which is preliminary data.</text>
</comment>
<dbReference type="RefSeq" id="WP_142617198.1">
    <property type="nucleotide sequence ID" value="NZ_VIRM01000005.1"/>
</dbReference>
<dbReference type="InterPro" id="IPR036249">
    <property type="entry name" value="Thioredoxin-like_sf"/>
</dbReference>
<dbReference type="AlphaFoldDB" id="A0A544Z1X7"/>
<sequence>MLNIVVTLGLARRIGRGGGLAPTLPGGPQLSSSPGTAIGRFEATGTRGERVTRDALEFGTVVAFLSAGCEPCHEVLPDYLSYASANTGKVVSVLSGEHEAEVIAALEAAGPVILEEPNGPTARAFGVVGVPVFVTVGVGDVAATDTRIRPESRLDVRA</sequence>
<dbReference type="Proteomes" id="UP000316541">
    <property type="component" value="Unassembled WGS sequence"/>
</dbReference>
<dbReference type="SUPFAM" id="SSF52833">
    <property type="entry name" value="Thioredoxin-like"/>
    <property type="match status" value="1"/>
</dbReference>
<evidence type="ECO:0000313" key="1">
    <source>
        <dbReference type="EMBL" id="TQS22901.1"/>
    </source>
</evidence>
<accession>A0A544Z1X7</accession>
<name>A0A544Z1X7_9ACTN</name>
<proteinExistence type="predicted"/>
<evidence type="ECO:0008006" key="3">
    <source>
        <dbReference type="Google" id="ProtNLM"/>
    </source>
</evidence>
<evidence type="ECO:0000313" key="2">
    <source>
        <dbReference type="Proteomes" id="UP000316541"/>
    </source>
</evidence>
<protein>
    <recommendedName>
        <fullName evidence="3">Thioredoxin domain-containing protein</fullName>
    </recommendedName>
</protein>
<gene>
    <name evidence="1" type="ORF">FLX08_06055</name>
</gene>